<dbReference type="SUPFAM" id="SSF54695">
    <property type="entry name" value="POZ domain"/>
    <property type="match status" value="2"/>
</dbReference>
<keyword evidence="6" id="KW-1185">Reference proteome</keyword>
<feature type="repeat" description="RCC1" evidence="2">
    <location>
        <begin position="226"/>
        <end position="275"/>
    </location>
</feature>
<sequence length="1560" mass="171658">MSLLHDYFNTRNLHLFQRLLEGTGPDRAQNTGPSTSGGRSWKKNGPLGSTNVDVNCRDWLGRTVLHLASASIELLDYVRALLKHPAINVNLPDVENHWTPLHRSLYHANLPAARLLLQRPDIDVTVKDSEGYSAFDLYNSTLTGTKPSLEGDVYADLFTWGANVNAALGLGDNNDRAHPEQVVFQRKGDDVDVGQQDLSARFMPVRVKHVGMSRLHTAVITSESGGNVRVCGFGSGGRLGSNSHTQYHFKPLSQLSQTIVSIALGQDHTLALTKTGEVLSWGLNRFSQLGYPVDPPIGGRTEEPIQYTPRKVQGLLRKEIVKGVAASKCASACWTENSVYTWGTNNGQLGYDKAAQPVQVQPRKVSRLTLPVISITMTENAMACLMQNHQVECFYDDGYHRINFPTNAFPSPIRPYRPPQAVKDSRMVKITSCGDVFASLSSYGEVYIFSPTNPATTSSTNANANEPESTRTGGPFKCQRVWALRKKFSAVKDVALGADGSIIICTESGHVFVRTRNVKSSSTQGGAKAFKFVRVPMLQRVTGVCASASGAFGALRVDFKPKCVDVRGPLIGQDLIKVQPWVAMAKEEDERVTWTKKQEQVEVHPHPRALDQDSDVEDGGRTEDEAIENDVRMLKEMCDAVRREEKIREEGVKVKDMVLPRGADTLINLDSGAVFPVHRVILAARSEVLCGLLSVEAAKGSSVRDRQRDIEITLLPPLERPSFPGVGPGSKRVIQLSITGIQPLVLLVLLHYLYSDNVVTVWDRRVSLPTELYARNLGIKLDFGKIRHQVQGLASVLELGEVLKALERPVKSTVAGTLTRDLAKLFEHVNPSTPGNEMEDVEGEVTVGEERDPKVSNVLVPDVEEPMVEEEKGGSRVLEAFIPDVVLELEDRKVFTHSAILRSRSEFFQSFFDEPDWTKKRWDTGEDGNMVVRINLRHLNWRVMEFVLRFACCGSDMELFETLEFVKNVDEVVEFMFEIMSAANELLLDRLVLICSDVILTYSDIHNACYILADATYFSASQLVDRIQSYITANMELFLESHMLDDIPQDLVLQLAHFVQAKQKAKAPFTRGGQLVGRVTENWKGWLESQDVPVPFVRSNKPWQEKKNWLPLPNFEKLEIRVGASKVLRRPPSVDDIFAMDDTEVSDPRASLQQTVGSPSVGGPAWKIYVAPKADMKAIMAEATAGQVKPDIASNRSSEALRAPSKSQWSATTSPQLVKGSPQMPSPVWETLQQQPRDVISQASLPSTPQKPKEPVRPLVSQGRTSSSSQPSNVTGQGSSLTPIPGLVMGPTITPTRMPTSTGQRNTSSSSKAWAYTRPTTMYSPTQITPAVQKSTPTVAAVTTATATPSSTDPTSSTPPTTSTSITTPVTSKSVSFLAIQCSQQEEKSSLFGDASRNKRSLLEIQEEEKDKREEEEFLRWWEKEEAKLKMEMQAFEAFGVGGRGGGDGSGKQRRGGRGGRAGRGGDGGRGERSEGSERNDQRGGRGRSRGVPTNRKESKNPAAIGAPPQSDIADGASSSSTQRTPTRHPQPRNRNASQKSPHPHQRQQPRQAKPTPSGP</sequence>
<dbReference type="PANTHER" id="PTHR22872:SF2">
    <property type="entry name" value="INHIBITOR OF BRUTON TYROSINE KINASE"/>
    <property type="match status" value="1"/>
</dbReference>
<gene>
    <name evidence="5" type="ORF">P691DRAFT_812198</name>
</gene>
<dbReference type="SMART" id="SM00225">
    <property type="entry name" value="BTB"/>
    <property type="match status" value="2"/>
</dbReference>
<comment type="caution">
    <text evidence="5">The sequence shown here is derived from an EMBL/GenBank/DDBJ whole genome shotgun (WGS) entry which is preliminary data.</text>
</comment>
<dbReference type="Pfam" id="PF13540">
    <property type="entry name" value="RCC1_2"/>
    <property type="match status" value="1"/>
</dbReference>
<evidence type="ECO:0000256" key="3">
    <source>
        <dbReference type="SAM" id="MobiDB-lite"/>
    </source>
</evidence>
<feature type="region of interest" description="Disordered" evidence="3">
    <location>
        <begin position="1385"/>
        <end position="1416"/>
    </location>
</feature>
<organism evidence="5 6">
    <name type="scientific">Macrolepiota fuliginosa MF-IS2</name>
    <dbReference type="NCBI Taxonomy" id="1400762"/>
    <lineage>
        <taxon>Eukaryota</taxon>
        <taxon>Fungi</taxon>
        <taxon>Dikarya</taxon>
        <taxon>Basidiomycota</taxon>
        <taxon>Agaricomycotina</taxon>
        <taxon>Agaricomycetes</taxon>
        <taxon>Agaricomycetidae</taxon>
        <taxon>Agaricales</taxon>
        <taxon>Agaricineae</taxon>
        <taxon>Agaricaceae</taxon>
        <taxon>Macrolepiota</taxon>
    </lineage>
</organism>
<feature type="domain" description="BTB" evidence="4">
    <location>
        <begin position="663"/>
        <end position="758"/>
    </location>
</feature>
<dbReference type="InterPro" id="IPR011333">
    <property type="entry name" value="SKP1/BTB/POZ_sf"/>
</dbReference>
<proteinExistence type="predicted"/>
<accession>A0A9P6BXG5</accession>
<evidence type="ECO:0000259" key="4">
    <source>
        <dbReference type="PROSITE" id="PS50097"/>
    </source>
</evidence>
<dbReference type="Gene3D" id="2.130.10.30">
    <property type="entry name" value="Regulator of chromosome condensation 1/beta-lactamase-inhibitor protein II"/>
    <property type="match status" value="1"/>
</dbReference>
<feature type="region of interest" description="Disordered" evidence="3">
    <location>
        <begin position="1344"/>
        <end position="1370"/>
    </location>
</feature>
<dbReference type="Pfam" id="PF00651">
    <property type="entry name" value="BTB"/>
    <property type="match status" value="1"/>
</dbReference>
<feature type="region of interest" description="Disordered" evidence="3">
    <location>
        <begin position="1243"/>
        <end position="1314"/>
    </location>
</feature>
<feature type="domain" description="BTB" evidence="4">
    <location>
        <begin position="883"/>
        <end position="950"/>
    </location>
</feature>
<feature type="compositionally biased region" description="Low complexity" evidence="3">
    <location>
        <begin position="1261"/>
        <end position="1272"/>
    </location>
</feature>
<feature type="compositionally biased region" description="Polar residues" evidence="3">
    <location>
        <begin position="28"/>
        <end position="38"/>
    </location>
</feature>
<dbReference type="SUPFAM" id="SSF48403">
    <property type="entry name" value="Ankyrin repeat"/>
    <property type="match status" value="1"/>
</dbReference>
<name>A0A9P6BXG5_9AGAR</name>
<dbReference type="PANTHER" id="PTHR22872">
    <property type="entry name" value="BTK-BINDING PROTEIN-RELATED"/>
    <property type="match status" value="1"/>
</dbReference>
<dbReference type="CDD" id="cd18186">
    <property type="entry name" value="BTB_POZ_ZBTB_KLHL-like"/>
    <property type="match status" value="2"/>
</dbReference>
<dbReference type="EMBL" id="MU151818">
    <property type="protein sequence ID" value="KAF9441684.1"/>
    <property type="molecule type" value="Genomic_DNA"/>
</dbReference>
<dbReference type="Gene3D" id="3.30.710.10">
    <property type="entry name" value="Potassium Channel Kv1.1, Chain A"/>
    <property type="match status" value="2"/>
</dbReference>
<feature type="compositionally biased region" description="Polar residues" evidence="3">
    <location>
        <begin position="1205"/>
        <end position="1216"/>
    </location>
</feature>
<dbReference type="InterPro" id="IPR002110">
    <property type="entry name" value="Ankyrin_rpt"/>
</dbReference>
<dbReference type="InterPro" id="IPR000408">
    <property type="entry name" value="Reg_chr_condens"/>
</dbReference>
<feature type="compositionally biased region" description="Gly residues" evidence="3">
    <location>
        <begin position="1440"/>
        <end position="1450"/>
    </location>
</feature>
<feature type="repeat" description="RCC1" evidence="2">
    <location>
        <begin position="155"/>
        <end position="223"/>
    </location>
</feature>
<feature type="repeat" description="RCC1" evidence="2">
    <location>
        <begin position="276"/>
        <end position="337"/>
    </location>
</feature>
<dbReference type="SMART" id="SM00248">
    <property type="entry name" value="ANK"/>
    <property type="match status" value="2"/>
</dbReference>
<dbReference type="Proteomes" id="UP000807342">
    <property type="component" value="Unassembled WGS sequence"/>
</dbReference>
<feature type="region of interest" description="Disordered" evidence="3">
    <location>
        <begin position="1439"/>
        <end position="1560"/>
    </location>
</feature>
<dbReference type="InterPro" id="IPR000210">
    <property type="entry name" value="BTB/POZ_dom"/>
</dbReference>
<evidence type="ECO:0000313" key="6">
    <source>
        <dbReference type="Proteomes" id="UP000807342"/>
    </source>
</evidence>
<feature type="compositionally biased region" description="Polar residues" evidence="3">
    <location>
        <begin position="1293"/>
        <end position="1314"/>
    </location>
</feature>
<dbReference type="InterPro" id="IPR051625">
    <property type="entry name" value="Signaling_Regulatory_Domain"/>
</dbReference>
<dbReference type="Pfam" id="PF12796">
    <property type="entry name" value="Ank_2"/>
    <property type="match status" value="1"/>
</dbReference>
<dbReference type="Gene3D" id="1.25.40.20">
    <property type="entry name" value="Ankyrin repeat-containing domain"/>
    <property type="match status" value="1"/>
</dbReference>
<evidence type="ECO:0000313" key="5">
    <source>
        <dbReference type="EMBL" id="KAF9441684.1"/>
    </source>
</evidence>
<dbReference type="InterPro" id="IPR036770">
    <property type="entry name" value="Ankyrin_rpt-contain_sf"/>
</dbReference>
<protein>
    <recommendedName>
        <fullName evidence="4">BTB domain-containing protein</fullName>
    </recommendedName>
</protein>
<reference evidence="5" key="1">
    <citation type="submission" date="2020-11" db="EMBL/GenBank/DDBJ databases">
        <authorList>
            <consortium name="DOE Joint Genome Institute"/>
            <person name="Ahrendt S."/>
            <person name="Riley R."/>
            <person name="Andreopoulos W."/>
            <person name="Labutti K."/>
            <person name="Pangilinan J."/>
            <person name="Ruiz-Duenas F.J."/>
            <person name="Barrasa J.M."/>
            <person name="Sanchez-Garcia M."/>
            <person name="Camarero S."/>
            <person name="Miyauchi S."/>
            <person name="Serrano A."/>
            <person name="Linde D."/>
            <person name="Babiker R."/>
            <person name="Drula E."/>
            <person name="Ayuso-Fernandez I."/>
            <person name="Pacheco R."/>
            <person name="Padilla G."/>
            <person name="Ferreira P."/>
            <person name="Barriuso J."/>
            <person name="Kellner H."/>
            <person name="Castanera R."/>
            <person name="Alfaro M."/>
            <person name="Ramirez L."/>
            <person name="Pisabarro A.G."/>
            <person name="Kuo A."/>
            <person name="Tritt A."/>
            <person name="Lipzen A."/>
            <person name="He G."/>
            <person name="Yan M."/>
            <person name="Ng V."/>
            <person name="Cullen D."/>
            <person name="Martin F."/>
            <person name="Rosso M.-N."/>
            <person name="Henrissat B."/>
            <person name="Hibbett D."/>
            <person name="Martinez A.T."/>
            <person name="Grigoriev I.V."/>
        </authorList>
    </citation>
    <scope>NUCLEOTIDE SEQUENCE</scope>
    <source>
        <strain evidence="5">MF-IS2</strain>
    </source>
</reference>
<feature type="region of interest" description="Disordered" evidence="3">
    <location>
        <begin position="593"/>
        <end position="623"/>
    </location>
</feature>
<feature type="region of interest" description="Disordered" evidence="3">
    <location>
        <begin position="24"/>
        <end position="47"/>
    </location>
</feature>
<feature type="region of interest" description="Disordered" evidence="3">
    <location>
        <begin position="1190"/>
        <end position="1228"/>
    </location>
</feature>
<feature type="compositionally biased region" description="Low complexity" evidence="3">
    <location>
        <begin position="1549"/>
        <end position="1560"/>
    </location>
</feature>
<keyword evidence="1" id="KW-0677">Repeat</keyword>
<dbReference type="SUPFAM" id="SSF50985">
    <property type="entry name" value="RCC1/BLIP-II"/>
    <property type="match status" value="1"/>
</dbReference>
<feature type="compositionally biased region" description="Basic and acidic residues" evidence="3">
    <location>
        <begin position="1467"/>
        <end position="1484"/>
    </location>
</feature>
<dbReference type="InterPro" id="IPR009091">
    <property type="entry name" value="RCC1/BLIP-II"/>
</dbReference>
<evidence type="ECO:0000256" key="2">
    <source>
        <dbReference type="PROSITE-ProRule" id="PRU00235"/>
    </source>
</evidence>
<evidence type="ECO:0000256" key="1">
    <source>
        <dbReference type="ARBA" id="ARBA00022737"/>
    </source>
</evidence>
<feature type="compositionally biased region" description="Basic and acidic residues" evidence="3">
    <location>
        <begin position="593"/>
        <end position="611"/>
    </location>
</feature>
<dbReference type="PROSITE" id="PS50097">
    <property type="entry name" value="BTB"/>
    <property type="match status" value="2"/>
</dbReference>
<dbReference type="OrthoDB" id="1893551at2759"/>
<feature type="repeat" description="RCC1" evidence="2">
    <location>
        <begin position="337"/>
        <end position="388"/>
    </location>
</feature>
<feature type="compositionally biased region" description="Polar residues" evidence="3">
    <location>
        <begin position="1273"/>
        <end position="1282"/>
    </location>
</feature>
<dbReference type="PROSITE" id="PS50012">
    <property type="entry name" value="RCC1_3"/>
    <property type="match status" value="4"/>
</dbReference>